<dbReference type="Pfam" id="PF05016">
    <property type="entry name" value="ParE_toxin"/>
    <property type="match status" value="1"/>
</dbReference>
<dbReference type="Proteomes" id="UP000034803">
    <property type="component" value="Unassembled WGS sequence"/>
</dbReference>
<evidence type="ECO:0000313" key="4">
    <source>
        <dbReference type="Proteomes" id="UP000034803"/>
    </source>
</evidence>
<proteinExistence type="inferred from homology"/>
<evidence type="ECO:0000256" key="1">
    <source>
        <dbReference type="ARBA" id="ARBA00006226"/>
    </source>
</evidence>
<keyword evidence="2" id="KW-1277">Toxin-antitoxin system</keyword>
<dbReference type="PANTHER" id="PTHR35601:SF1">
    <property type="entry name" value="TOXIN RELE"/>
    <property type="match status" value="1"/>
</dbReference>
<dbReference type="InterPro" id="IPR007712">
    <property type="entry name" value="RelE/ParE_toxin"/>
</dbReference>
<dbReference type="InterPro" id="IPR035093">
    <property type="entry name" value="RelE/ParE_toxin_dom_sf"/>
</dbReference>
<sequence length="83" mass="10057">MYSYEFKTKALRQLKKLDKSTQRKILERLDLISKEEILFSNKRLTKFKLGSFRLRIGDYRLIYDIDGKMITILLLGHRKEVYK</sequence>
<comment type="similarity">
    <text evidence="1">Belongs to the RelE toxin family.</text>
</comment>
<protein>
    <submittedName>
        <fullName evidence="3">Addiction module toxin, RelE/StbE family</fullName>
    </submittedName>
</protein>
<dbReference type="AlphaFoldDB" id="A0A0G0AWW9"/>
<dbReference type="EMBL" id="LBOI01000016">
    <property type="protein sequence ID" value="KKP31095.1"/>
    <property type="molecule type" value="Genomic_DNA"/>
</dbReference>
<evidence type="ECO:0000313" key="3">
    <source>
        <dbReference type="EMBL" id="KKP31095.1"/>
    </source>
</evidence>
<gene>
    <name evidence="3" type="ORF">UR21_C0016G0013</name>
</gene>
<organism evidence="3 4">
    <name type="scientific">Candidatus Woesebacteria bacterium GW2011_GWC2_31_9</name>
    <dbReference type="NCBI Taxonomy" id="1618586"/>
    <lineage>
        <taxon>Bacteria</taxon>
        <taxon>Candidatus Woeseibacteriota</taxon>
    </lineage>
</organism>
<dbReference type="Gene3D" id="3.30.2310.20">
    <property type="entry name" value="RelE-like"/>
    <property type="match status" value="1"/>
</dbReference>
<dbReference type="PANTHER" id="PTHR35601">
    <property type="entry name" value="TOXIN RELE"/>
    <property type="match status" value="1"/>
</dbReference>
<comment type="caution">
    <text evidence="3">The sequence shown here is derived from an EMBL/GenBank/DDBJ whole genome shotgun (WGS) entry which is preliminary data.</text>
</comment>
<dbReference type="SUPFAM" id="SSF143011">
    <property type="entry name" value="RelE-like"/>
    <property type="match status" value="1"/>
</dbReference>
<accession>A0A0G0AWW9</accession>
<evidence type="ECO:0000256" key="2">
    <source>
        <dbReference type="ARBA" id="ARBA00022649"/>
    </source>
</evidence>
<reference evidence="3 4" key="1">
    <citation type="journal article" date="2015" name="Nature">
        <title>rRNA introns, odd ribosomes, and small enigmatic genomes across a large radiation of phyla.</title>
        <authorList>
            <person name="Brown C.T."/>
            <person name="Hug L.A."/>
            <person name="Thomas B.C."/>
            <person name="Sharon I."/>
            <person name="Castelle C.J."/>
            <person name="Singh A."/>
            <person name="Wilkins M.J."/>
            <person name="Williams K.H."/>
            <person name="Banfield J.F."/>
        </authorList>
    </citation>
    <scope>NUCLEOTIDE SEQUENCE [LARGE SCALE GENOMIC DNA]</scope>
</reference>
<name>A0A0G0AWW9_9BACT</name>